<dbReference type="PROSITE" id="PS51125">
    <property type="entry name" value="NHL"/>
    <property type="match status" value="1"/>
</dbReference>
<name>A0A8J4WG76_9TREM</name>
<keyword evidence="6" id="KW-1185">Reference proteome</keyword>
<keyword evidence="1" id="KW-0677">Repeat</keyword>
<feature type="domain" description="B box-type" evidence="4">
    <location>
        <begin position="130"/>
        <end position="163"/>
    </location>
</feature>
<evidence type="ECO:0000256" key="1">
    <source>
        <dbReference type="ARBA" id="ARBA00022737"/>
    </source>
</evidence>
<keyword evidence="2" id="KW-0862">Zinc</keyword>
<feature type="repeat" description="NHL" evidence="3">
    <location>
        <begin position="455"/>
        <end position="484"/>
    </location>
</feature>
<dbReference type="Pfam" id="PF01436">
    <property type="entry name" value="NHL"/>
    <property type="match status" value="1"/>
</dbReference>
<comment type="caution">
    <text evidence="5">The sequence shown here is derived from an EMBL/GenBank/DDBJ whole genome shotgun (WGS) entry which is preliminary data.</text>
</comment>
<dbReference type="InterPro" id="IPR047153">
    <property type="entry name" value="TRIM45/56/19-like"/>
</dbReference>
<dbReference type="OrthoDB" id="6265224at2759"/>
<reference evidence="5" key="1">
    <citation type="submission" date="2019-05" db="EMBL/GenBank/DDBJ databases">
        <title>Annotation for the trematode Paragonimus heterotremus.</title>
        <authorList>
            <person name="Choi Y.-J."/>
        </authorList>
    </citation>
    <scope>NUCLEOTIDE SEQUENCE</scope>
    <source>
        <strain evidence="5">LC</strain>
    </source>
</reference>
<sequence>MGLRNLAQLLENEVDRACDYCKFEAKVSPAECRCVECGDDLCRPCAEAHKRTKLTRFHTLLSYKELAKTDCLTRIRQAPPPLCMDHKPISGDLHDTAVAEHIISPRSVHSATSSDNAPTTDWLAPRACAYCRKCDVLLCGECGGQFCTSHSNPTHANHLVIPLETVICEHKIELGQLTSRVSKKRKTYEDYFSHLTDYRQQLMERSEYLAQQIFERARNLQEEIDKTVKCLTKMSSDRIQSEISTLDTCMEPVPQFIRQCQVAEHYANAIKQHGRPDEIVQNAEHVIARLTELDRKQLRQLEAKIRPEFHAGENLFVTNEHQDIGVKEQNQTAIVQQLLGQVEFVKELEPPLLSTQSLGIRLTEDNHQGDGCSPVSDFVSTGVNTTPRFLWDPAECRNGAVFDATALSERSLMVPEDYPTPKAISQRYATDAPSFRLITEMEFDARVPTDSRDVWPTGVAVNQCSGQILVVDRDNARVKMLQPYGLCYAPWMQKVLIADHVNHRIQSTHIRLSSELDDCIERSAFLSARYQSVQQTIGFPCLGPLKPVADKSMNAVWHPLAVAADSHQQRVIVTEALGNVKVLRAGIL</sequence>
<evidence type="ECO:0000256" key="3">
    <source>
        <dbReference type="PROSITE-ProRule" id="PRU00504"/>
    </source>
</evidence>
<evidence type="ECO:0000313" key="5">
    <source>
        <dbReference type="EMBL" id="KAF5400088.1"/>
    </source>
</evidence>
<dbReference type="PROSITE" id="PS50119">
    <property type="entry name" value="ZF_BBOX"/>
    <property type="match status" value="1"/>
</dbReference>
<keyword evidence="2" id="KW-0863">Zinc-finger</keyword>
<proteinExistence type="predicted"/>
<evidence type="ECO:0000259" key="4">
    <source>
        <dbReference type="PROSITE" id="PS50119"/>
    </source>
</evidence>
<evidence type="ECO:0000256" key="2">
    <source>
        <dbReference type="PROSITE-ProRule" id="PRU00024"/>
    </source>
</evidence>
<evidence type="ECO:0000313" key="6">
    <source>
        <dbReference type="Proteomes" id="UP000748531"/>
    </source>
</evidence>
<dbReference type="PANTHER" id="PTHR25462">
    <property type="entry name" value="BONUS, ISOFORM C-RELATED"/>
    <property type="match status" value="1"/>
</dbReference>
<dbReference type="GO" id="GO:0008270">
    <property type="term" value="F:zinc ion binding"/>
    <property type="evidence" value="ECO:0007669"/>
    <property type="project" value="UniProtKB-KW"/>
</dbReference>
<dbReference type="Proteomes" id="UP000748531">
    <property type="component" value="Unassembled WGS sequence"/>
</dbReference>
<organism evidence="5 6">
    <name type="scientific">Paragonimus heterotremus</name>
    <dbReference type="NCBI Taxonomy" id="100268"/>
    <lineage>
        <taxon>Eukaryota</taxon>
        <taxon>Metazoa</taxon>
        <taxon>Spiralia</taxon>
        <taxon>Lophotrochozoa</taxon>
        <taxon>Platyhelminthes</taxon>
        <taxon>Trematoda</taxon>
        <taxon>Digenea</taxon>
        <taxon>Plagiorchiida</taxon>
        <taxon>Troglotremata</taxon>
        <taxon>Troglotrematidae</taxon>
        <taxon>Paragonimus</taxon>
    </lineage>
</organism>
<gene>
    <name evidence="5" type="ORF">PHET_06677</name>
</gene>
<dbReference type="InterPro" id="IPR000315">
    <property type="entry name" value="Znf_B-box"/>
</dbReference>
<dbReference type="InterPro" id="IPR001258">
    <property type="entry name" value="NHL_repeat"/>
</dbReference>
<accession>A0A8J4WG76</accession>
<keyword evidence="2" id="KW-0479">Metal-binding</keyword>
<dbReference type="EMBL" id="LUCH01003477">
    <property type="protein sequence ID" value="KAF5400088.1"/>
    <property type="molecule type" value="Genomic_DNA"/>
</dbReference>
<protein>
    <recommendedName>
        <fullName evidence="4">B box-type domain-containing protein</fullName>
    </recommendedName>
</protein>
<dbReference type="AlphaFoldDB" id="A0A8J4WG76"/>
<dbReference type="CDD" id="cd19757">
    <property type="entry name" value="Bbox1"/>
    <property type="match status" value="1"/>
</dbReference>
<dbReference type="PANTHER" id="PTHR25462:SF296">
    <property type="entry name" value="MEIOTIC P26, ISOFORM F"/>
    <property type="match status" value="1"/>
</dbReference>